<accession>A0ABM8TAJ6</accession>
<name>A0ABM8TAJ6_9BURK</name>
<proteinExistence type="predicted"/>
<keyword evidence="3" id="KW-1185">Reference proteome</keyword>
<evidence type="ECO:0000256" key="1">
    <source>
        <dbReference type="SAM" id="MobiDB-lite"/>
    </source>
</evidence>
<protein>
    <submittedName>
        <fullName evidence="2">Uncharacterized protein</fullName>
    </submittedName>
</protein>
<dbReference type="Proteomes" id="UP000672657">
    <property type="component" value="Unassembled WGS sequence"/>
</dbReference>
<reference evidence="2 3" key="1">
    <citation type="submission" date="2021-03" db="EMBL/GenBank/DDBJ databases">
        <authorList>
            <person name="Peeters C."/>
        </authorList>
    </citation>
    <scope>NUCLEOTIDE SEQUENCE [LARGE SCALE GENOMIC DNA]</scope>
    <source>
        <strain evidence="2 3">LMG 26411</strain>
    </source>
</reference>
<feature type="region of interest" description="Disordered" evidence="1">
    <location>
        <begin position="34"/>
        <end position="78"/>
    </location>
</feature>
<evidence type="ECO:0000313" key="3">
    <source>
        <dbReference type="Proteomes" id="UP000672657"/>
    </source>
</evidence>
<organism evidence="2 3">
    <name type="scientific">Cupriavidus numazuensis</name>
    <dbReference type="NCBI Taxonomy" id="221992"/>
    <lineage>
        <taxon>Bacteria</taxon>
        <taxon>Pseudomonadati</taxon>
        <taxon>Pseudomonadota</taxon>
        <taxon>Betaproteobacteria</taxon>
        <taxon>Burkholderiales</taxon>
        <taxon>Burkholderiaceae</taxon>
        <taxon>Cupriavidus</taxon>
    </lineage>
</organism>
<comment type="caution">
    <text evidence="2">The sequence shown here is derived from an EMBL/GenBank/DDBJ whole genome shotgun (WGS) entry which is preliminary data.</text>
</comment>
<sequence length="78" mass="8260">MKTLKGQPPETPAPQDSADVLATDQYAGQAGRYLFDPVTGTRQRIDEDGNPLADPEAPGLPVVSTEPADAAAEQPREE</sequence>
<dbReference type="EMBL" id="CAJPVI010000001">
    <property type="protein sequence ID" value="CAG2129140.1"/>
    <property type="molecule type" value="Genomic_DNA"/>
</dbReference>
<gene>
    <name evidence="2" type="ORF">LMG26411_00124</name>
</gene>
<dbReference type="RefSeq" id="WP_211951375.1">
    <property type="nucleotide sequence ID" value="NZ_CAJPVI010000001.1"/>
</dbReference>
<evidence type="ECO:0000313" key="2">
    <source>
        <dbReference type="EMBL" id="CAG2129140.1"/>
    </source>
</evidence>